<protein>
    <submittedName>
        <fullName evidence="2">Uncharacterized protein</fullName>
    </submittedName>
</protein>
<keyword evidence="1" id="KW-1133">Transmembrane helix</keyword>
<dbReference type="KEGG" id="vg:14011566"/>
<reference evidence="2 3" key="1">
    <citation type="submission" date="2011-09" db="EMBL/GenBank/DDBJ databases">
        <title>Complete Genome Sequence of Bacillus cereus Bacteriophage BCD7.</title>
        <authorList>
            <person name="Lee J.-H."/>
            <person name="Shin H."/>
            <person name="Son B."/>
            <person name="Ryu S."/>
        </authorList>
    </citation>
    <scope>NUCLEOTIDE SEQUENCE [LARGE SCALE GENOMIC DNA]</scope>
</reference>
<organism evidence="2 3">
    <name type="scientific">Bacillus phage BCD7</name>
    <dbReference type="NCBI Taxonomy" id="1136534"/>
    <lineage>
        <taxon>Viruses</taxon>
        <taxon>Duplodnaviria</taxon>
        <taxon>Heunggongvirae</taxon>
        <taxon>Uroviricota</taxon>
        <taxon>Caudoviricetes</taxon>
        <taxon>Becedseptimavirus</taxon>
        <taxon>Becedseptimavirus BCD7</taxon>
    </lineage>
</organism>
<keyword evidence="1" id="KW-0812">Transmembrane</keyword>
<evidence type="ECO:0000313" key="3">
    <source>
        <dbReference type="Proteomes" id="UP000006298"/>
    </source>
</evidence>
<evidence type="ECO:0000313" key="2">
    <source>
        <dbReference type="EMBL" id="AEZ50494.1"/>
    </source>
</evidence>
<keyword evidence="3" id="KW-1185">Reference proteome</keyword>
<gene>
    <name evidence="2" type="ORF">BCD7_0047</name>
</gene>
<feature type="transmembrane region" description="Helical" evidence="1">
    <location>
        <begin position="40"/>
        <end position="58"/>
    </location>
</feature>
<evidence type="ECO:0000256" key="1">
    <source>
        <dbReference type="SAM" id="Phobius"/>
    </source>
</evidence>
<name>J9PV70_9CAUD</name>
<sequence length="62" mass="7033">MSKINIASKTDFLIAIIVFGVIAGLMKFCMWFVFETSVGFWKMFVLAVTLKTVVYFLVGDDE</sequence>
<dbReference type="Proteomes" id="UP000006298">
    <property type="component" value="Segment"/>
</dbReference>
<dbReference type="GeneID" id="14011566"/>
<keyword evidence="1" id="KW-0472">Membrane</keyword>
<accession>J9PV70</accession>
<dbReference type="EMBL" id="JN712910">
    <property type="protein sequence ID" value="AEZ50494.1"/>
    <property type="molecule type" value="Genomic_DNA"/>
</dbReference>
<dbReference type="RefSeq" id="YP_007005898.1">
    <property type="nucleotide sequence ID" value="NC_019515.1"/>
</dbReference>
<feature type="transmembrane region" description="Helical" evidence="1">
    <location>
        <begin position="12"/>
        <end position="34"/>
    </location>
</feature>
<proteinExistence type="predicted"/>